<reference evidence="1 2" key="1">
    <citation type="journal article" date="2021" name="Nat. Plants">
        <title>The Taxus genome provides insights into paclitaxel biosynthesis.</title>
        <authorList>
            <person name="Xiong X."/>
            <person name="Gou J."/>
            <person name="Liao Q."/>
            <person name="Li Y."/>
            <person name="Zhou Q."/>
            <person name="Bi G."/>
            <person name="Li C."/>
            <person name="Du R."/>
            <person name="Wang X."/>
            <person name="Sun T."/>
            <person name="Guo L."/>
            <person name="Liang H."/>
            <person name="Lu P."/>
            <person name="Wu Y."/>
            <person name="Zhang Z."/>
            <person name="Ro D.K."/>
            <person name="Shang Y."/>
            <person name="Huang S."/>
            <person name="Yan J."/>
        </authorList>
    </citation>
    <scope>NUCLEOTIDE SEQUENCE [LARGE SCALE GENOMIC DNA]</scope>
    <source>
        <strain evidence="1">Ta-2019</strain>
    </source>
</reference>
<evidence type="ECO:0000313" key="2">
    <source>
        <dbReference type="Proteomes" id="UP000824469"/>
    </source>
</evidence>
<evidence type="ECO:0000313" key="1">
    <source>
        <dbReference type="EMBL" id="KAH9296798.1"/>
    </source>
</evidence>
<dbReference type="AlphaFoldDB" id="A0AA38FC08"/>
<protein>
    <submittedName>
        <fullName evidence="1">Uncharacterized protein</fullName>
    </submittedName>
</protein>
<proteinExistence type="predicted"/>
<dbReference type="Proteomes" id="UP000824469">
    <property type="component" value="Unassembled WGS sequence"/>
</dbReference>
<dbReference type="EMBL" id="JAHRHJ020000010">
    <property type="protein sequence ID" value="KAH9296798.1"/>
    <property type="molecule type" value="Genomic_DNA"/>
</dbReference>
<sequence>MFTVLIRFIRDENERDMHIPVIVNPLEEEGEPWDDDNVGIGKGYVDWWMQQWASQVAEERTRVGLDEEDVLLIGEEEATLGDEEGGDGGVAADV</sequence>
<accession>A0AA38FC08</accession>
<organism evidence="1 2">
    <name type="scientific">Taxus chinensis</name>
    <name type="common">Chinese yew</name>
    <name type="synonym">Taxus wallichiana var. chinensis</name>
    <dbReference type="NCBI Taxonomy" id="29808"/>
    <lineage>
        <taxon>Eukaryota</taxon>
        <taxon>Viridiplantae</taxon>
        <taxon>Streptophyta</taxon>
        <taxon>Embryophyta</taxon>
        <taxon>Tracheophyta</taxon>
        <taxon>Spermatophyta</taxon>
        <taxon>Pinopsida</taxon>
        <taxon>Pinidae</taxon>
        <taxon>Conifers II</taxon>
        <taxon>Cupressales</taxon>
        <taxon>Taxaceae</taxon>
        <taxon>Taxus</taxon>
    </lineage>
</organism>
<name>A0AA38FC08_TAXCH</name>
<gene>
    <name evidence="1" type="ORF">KI387_028480</name>
</gene>
<feature type="non-terminal residue" evidence="1">
    <location>
        <position position="94"/>
    </location>
</feature>
<keyword evidence="2" id="KW-1185">Reference proteome</keyword>
<comment type="caution">
    <text evidence="1">The sequence shown here is derived from an EMBL/GenBank/DDBJ whole genome shotgun (WGS) entry which is preliminary data.</text>
</comment>